<dbReference type="InterPro" id="IPR021624">
    <property type="entry name" value="Saw1"/>
</dbReference>
<evidence type="ECO:0000313" key="1">
    <source>
        <dbReference type="EMBL" id="KAH3672480.1"/>
    </source>
</evidence>
<dbReference type="EMBL" id="JAEUBD010000763">
    <property type="protein sequence ID" value="KAH3672480.1"/>
    <property type="molecule type" value="Genomic_DNA"/>
</dbReference>
<evidence type="ECO:0000313" key="2">
    <source>
        <dbReference type="Proteomes" id="UP000788993"/>
    </source>
</evidence>
<dbReference type="GO" id="GO:0000736">
    <property type="term" value="P:double-strand break repair via single-strand annealing, removal of nonhomologous ends"/>
    <property type="evidence" value="ECO:0007669"/>
    <property type="project" value="InterPro"/>
</dbReference>
<organism evidence="1 2">
    <name type="scientific">Ogataea polymorpha</name>
    <dbReference type="NCBI Taxonomy" id="460523"/>
    <lineage>
        <taxon>Eukaryota</taxon>
        <taxon>Fungi</taxon>
        <taxon>Dikarya</taxon>
        <taxon>Ascomycota</taxon>
        <taxon>Saccharomycotina</taxon>
        <taxon>Pichiomycetes</taxon>
        <taxon>Pichiales</taxon>
        <taxon>Pichiaceae</taxon>
        <taxon>Ogataea</taxon>
    </lineage>
</organism>
<comment type="caution">
    <text evidence="1">The sequence shown here is derived from an EMBL/GenBank/DDBJ whole genome shotgun (WGS) entry which is preliminary data.</text>
</comment>
<keyword evidence="2" id="KW-1185">Reference proteome</keyword>
<dbReference type="Pfam" id="PF11561">
    <property type="entry name" value="Saw1"/>
    <property type="match status" value="1"/>
</dbReference>
<protein>
    <submittedName>
        <fullName evidence="1">Uncharacterized protein</fullName>
    </submittedName>
</protein>
<accession>A0A9P8PIZ1</accession>
<sequence length="398" mass="45273">MDVNPSLDMLNYLIKLISYYIFSMAPITSYIKLSPRMVVPVKTYVNRKEIQKNISKLHTHQATLNLSKVMRITLSNKDLRRLYEDIKPILMRILFEYSADHIRSISKPVSDGKCRIPLTTDDWKCYLEITVEEIEELRQYLRYESLGHNLGQSWLLVKDVVFKRDEMDDPLLGEEEDHRNKSHEHLGGLLFRLGPFLLSHMHVLNILGQVIIVYFTISSLETQGWLDLGGLVGPRGKGILAIDDDLLGCLVSNLISDLLFPVSRWLDGALNVSDAFEGNSILIVSVNELIVQFTNLVDQDAQFVCDVTDVVLIVCTPEGKLLGGRLSFLGRQLNGSHDIFLHFDKLCKLLGEFWTKRTSSRSSDGVGNGALTKESISLGRRRWNRDWVLQVRGCWSPA</sequence>
<name>A0A9P8PIZ1_9ASCO</name>
<reference evidence="1" key="1">
    <citation type="journal article" date="2021" name="Open Biol.">
        <title>Shared evolutionary footprints suggest mitochondrial oxidative damage underlies multiple complex I losses in fungi.</title>
        <authorList>
            <person name="Schikora-Tamarit M.A."/>
            <person name="Marcet-Houben M."/>
            <person name="Nosek J."/>
            <person name="Gabaldon T."/>
        </authorList>
    </citation>
    <scope>NUCLEOTIDE SEQUENCE</scope>
    <source>
        <strain evidence="1">NCAIM Y.01608</strain>
    </source>
</reference>
<proteinExistence type="predicted"/>
<dbReference type="Proteomes" id="UP000788993">
    <property type="component" value="Unassembled WGS sequence"/>
</dbReference>
<reference evidence="1" key="2">
    <citation type="submission" date="2021-01" db="EMBL/GenBank/DDBJ databases">
        <authorList>
            <person name="Schikora-Tamarit M.A."/>
        </authorList>
    </citation>
    <scope>NUCLEOTIDE SEQUENCE</scope>
    <source>
        <strain evidence="1">NCAIM Y.01608</strain>
    </source>
</reference>
<gene>
    <name evidence="1" type="ORF">OGATHE_002321</name>
</gene>
<dbReference type="AlphaFoldDB" id="A0A9P8PIZ1"/>
<dbReference type="GO" id="GO:0070336">
    <property type="term" value="F:flap-structured DNA binding"/>
    <property type="evidence" value="ECO:0007669"/>
    <property type="project" value="InterPro"/>
</dbReference>